<dbReference type="AlphaFoldDB" id="A0AAP0B4D4"/>
<sequence>MYDCRAAYRIYTADNGDRRKIEIVRGKAYSAAQHKYLVYARSPERQQPAPQAASKWCFSDPEMKRRRRVAGYKIYAVEGKVKSSLRRGVRWIKSKCSELVHGW</sequence>
<keyword evidence="2" id="KW-1185">Reference proteome</keyword>
<gene>
    <name evidence="1" type="ORF">KSP39_PZI017391</name>
</gene>
<dbReference type="PANTHER" id="PTHR33193:SF13">
    <property type="entry name" value="EXPRESSED PROTEIN"/>
    <property type="match status" value="1"/>
</dbReference>
<accession>A0AAP0B4D4</accession>
<protein>
    <submittedName>
        <fullName evidence="1">Uncharacterized protein</fullName>
    </submittedName>
</protein>
<dbReference type="Proteomes" id="UP001418222">
    <property type="component" value="Unassembled WGS sequence"/>
</dbReference>
<dbReference type="EMBL" id="JBBWWQ010000015">
    <property type="protein sequence ID" value="KAK8928247.1"/>
    <property type="molecule type" value="Genomic_DNA"/>
</dbReference>
<evidence type="ECO:0000313" key="2">
    <source>
        <dbReference type="Proteomes" id="UP001418222"/>
    </source>
</evidence>
<comment type="caution">
    <text evidence="1">The sequence shown here is derived from an EMBL/GenBank/DDBJ whole genome shotgun (WGS) entry which is preliminary data.</text>
</comment>
<dbReference type="Pfam" id="PF12023">
    <property type="entry name" value="DUF3511"/>
    <property type="match status" value="1"/>
</dbReference>
<evidence type="ECO:0000313" key="1">
    <source>
        <dbReference type="EMBL" id="KAK8928247.1"/>
    </source>
</evidence>
<name>A0AAP0B4D4_9ASPA</name>
<reference evidence="1 2" key="1">
    <citation type="journal article" date="2022" name="Nat. Plants">
        <title>Genomes of leafy and leafless Platanthera orchids illuminate the evolution of mycoheterotrophy.</title>
        <authorList>
            <person name="Li M.H."/>
            <person name="Liu K.W."/>
            <person name="Li Z."/>
            <person name="Lu H.C."/>
            <person name="Ye Q.L."/>
            <person name="Zhang D."/>
            <person name="Wang J.Y."/>
            <person name="Li Y.F."/>
            <person name="Zhong Z.M."/>
            <person name="Liu X."/>
            <person name="Yu X."/>
            <person name="Liu D.K."/>
            <person name="Tu X.D."/>
            <person name="Liu B."/>
            <person name="Hao Y."/>
            <person name="Liao X.Y."/>
            <person name="Jiang Y.T."/>
            <person name="Sun W.H."/>
            <person name="Chen J."/>
            <person name="Chen Y.Q."/>
            <person name="Ai Y."/>
            <person name="Zhai J.W."/>
            <person name="Wu S.S."/>
            <person name="Zhou Z."/>
            <person name="Hsiao Y.Y."/>
            <person name="Wu W.L."/>
            <person name="Chen Y.Y."/>
            <person name="Lin Y.F."/>
            <person name="Hsu J.L."/>
            <person name="Li C.Y."/>
            <person name="Wang Z.W."/>
            <person name="Zhao X."/>
            <person name="Zhong W.Y."/>
            <person name="Ma X.K."/>
            <person name="Ma L."/>
            <person name="Huang J."/>
            <person name="Chen G.Z."/>
            <person name="Huang M.Z."/>
            <person name="Huang L."/>
            <person name="Peng D.H."/>
            <person name="Luo Y.B."/>
            <person name="Zou S.Q."/>
            <person name="Chen S.P."/>
            <person name="Lan S."/>
            <person name="Tsai W.C."/>
            <person name="Van de Peer Y."/>
            <person name="Liu Z.J."/>
        </authorList>
    </citation>
    <scope>NUCLEOTIDE SEQUENCE [LARGE SCALE GENOMIC DNA]</scope>
    <source>
        <strain evidence="1">Lor287</strain>
    </source>
</reference>
<organism evidence="1 2">
    <name type="scientific">Platanthera zijinensis</name>
    <dbReference type="NCBI Taxonomy" id="2320716"/>
    <lineage>
        <taxon>Eukaryota</taxon>
        <taxon>Viridiplantae</taxon>
        <taxon>Streptophyta</taxon>
        <taxon>Embryophyta</taxon>
        <taxon>Tracheophyta</taxon>
        <taxon>Spermatophyta</taxon>
        <taxon>Magnoliopsida</taxon>
        <taxon>Liliopsida</taxon>
        <taxon>Asparagales</taxon>
        <taxon>Orchidaceae</taxon>
        <taxon>Orchidoideae</taxon>
        <taxon>Orchideae</taxon>
        <taxon>Orchidinae</taxon>
        <taxon>Platanthera</taxon>
    </lineage>
</organism>
<dbReference type="PANTHER" id="PTHR33193">
    <property type="entry name" value="DOMAIN PROTEIN, PUTATIVE (DUF3511)-RELATED"/>
    <property type="match status" value="1"/>
</dbReference>
<dbReference type="InterPro" id="IPR021899">
    <property type="entry name" value="DUF3511"/>
</dbReference>
<proteinExistence type="predicted"/>